<evidence type="ECO:0000256" key="1">
    <source>
        <dbReference type="ARBA" id="ARBA00008421"/>
    </source>
</evidence>
<evidence type="ECO:0000259" key="3">
    <source>
        <dbReference type="Pfam" id="PF01285"/>
    </source>
</evidence>
<evidence type="ECO:0000313" key="4">
    <source>
        <dbReference type="EMBL" id="OBA18044.1"/>
    </source>
</evidence>
<dbReference type="InterPro" id="IPR000818">
    <property type="entry name" value="TEA/ATTS_dom"/>
</dbReference>
<dbReference type="EMBL" id="LXTC01000009">
    <property type="protein sequence ID" value="OBA18044.1"/>
    <property type="molecule type" value="Genomic_DNA"/>
</dbReference>
<dbReference type="OrthoDB" id="10006572at2759"/>
<feature type="compositionally biased region" description="Basic and acidic residues" evidence="2">
    <location>
        <begin position="840"/>
        <end position="854"/>
    </location>
</feature>
<accession>A0A1A0H1Y6</accession>
<protein>
    <recommendedName>
        <fullName evidence="3">TEA domain-containing protein</fullName>
    </recommendedName>
</protein>
<dbReference type="AlphaFoldDB" id="A0A1A0H1Y6"/>
<organism evidence="4 5">
    <name type="scientific">Metschnikowia bicuspidata var. bicuspidata NRRL YB-4993</name>
    <dbReference type="NCBI Taxonomy" id="869754"/>
    <lineage>
        <taxon>Eukaryota</taxon>
        <taxon>Fungi</taxon>
        <taxon>Dikarya</taxon>
        <taxon>Ascomycota</taxon>
        <taxon>Saccharomycotina</taxon>
        <taxon>Pichiomycetes</taxon>
        <taxon>Metschnikowiaceae</taxon>
        <taxon>Metschnikowia</taxon>
    </lineage>
</organism>
<evidence type="ECO:0000313" key="5">
    <source>
        <dbReference type="Proteomes" id="UP000092555"/>
    </source>
</evidence>
<dbReference type="InterPro" id="IPR038096">
    <property type="entry name" value="TEA/ATTS_sf"/>
</dbReference>
<dbReference type="Gene3D" id="6.10.20.40">
    <property type="entry name" value="TEA/ATTS domain"/>
    <property type="match status" value="1"/>
</dbReference>
<dbReference type="Pfam" id="PF01285">
    <property type="entry name" value="TEA"/>
    <property type="match status" value="1"/>
</dbReference>
<dbReference type="GO" id="GO:0003700">
    <property type="term" value="F:DNA-binding transcription factor activity"/>
    <property type="evidence" value="ECO:0007669"/>
    <property type="project" value="InterPro"/>
</dbReference>
<feature type="region of interest" description="Disordered" evidence="2">
    <location>
        <begin position="181"/>
        <end position="209"/>
    </location>
</feature>
<dbReference type="RefSeq" id="XP_018709439.1">
    <property type="nucleotide sequence ID" value="XM_018855189.1"/>
</dbReference>
<feature type="domain" description="TEA" evidence="3">
    <location>
        <begin position="241"/>
        <end position="303"/>
    </location>
</feature>
<name>A0A1A0H1Y6_9ASCO</name>
<sequence>MHPETPKNSSKVAAGLTPSFTFGNVGALPSAFRFVLPRNMNLLSSLSPHRLFSRLCKNPADDATKTGRTAFLAPQPLQHASPSRPVSRATAPAGGAEVFHDAILAPFTEPHPAQNFHHESTVELVSTADSVDIWSFASDSHAASMSLTAISENADDKDVFFSPHDMFLEKSPLDCELSLSQGQRTPGARGACGGLPENTRKRVLSDPHDSPCTKIANKASAFGLPPRTAPPAPLSAFRDPKKVWTKALDDELMRCFQKYSAFKQTQAPGEALLRGSSQNKVLSRMLEKKTAVHRTPKQVSGRLLKLLKSAAPKLVVDPVAESTPLKQEPRPLPHLALPQKASQAEAVGAALDTFNMSFQYTNPNQKHHVFASLSGNDSASYSALSVEEARKRLPQTNGHFLAQFDKLAQQLLQQGVVVQNVSCDLRLDPGAPSLCGLVSPMDCPRQFAEENGSFLMYLAVTLREDSFPDAFATLKSTTTVYKGAGQALFTRQESINGYRQENKSFRFDVPFLRPFWAGVLTFVVNGSSDPSDLESLIVLQTICDDTESEKKIYGFFVYRFRASGSGNTTVEVINLPGGIGCSQDNEIDELETILATSPVRSSPFKVSPARRNLYIQTGFSTSTTPGPHSTPTFNSGLLHENNVNYEFAKLAGGAANRPAMPVSKSVSSFNFEKRPVSATVLQTIIPFNQGNRHHSAGQMGSFTQIPASTDAHGYRLPQPPYAPSAGQSPFFGGPPVMSGTPHAPVNPALPMNQMPHPLKQLYFDEQTAMHPHAASAPPPMMAHVPLQVSTSYQVPQEINSAPASQLQFFPQTGQPDKDAAKRARRAGPPLQFRTMLQYDPSKDVSSDPRKEKTQKSHHTFPAKPEVVFKSENM</sequence>
<gene>
    <name evidence="4" type="ORF">METBIDRAFT_227294</name>
</gene>
<evidence type="ECO:0000256" key="2">
    <source>
        <dbReference type="SAM" id="MobiDB-lite"/>
    </source>
</evidence>
<dbReference type="Proteomes" id="UP000092555">
    <property type="component" value="Unassembled WGS sequence"/>
</dbReference>
<comment type="similarity">
    <text evidence="1">Belongs to the TEC1 family.</text>
</comment>
<dbReference type="GeneID" id="30028165"/>
<feature type="region of interest" description="Disordered" evidence="2">
    <location>
        <begin position="807"/>
        <end position="873"/>
    </location>
</feature>
<comment type="caution">
    <text evidence="4">The sequence shown here is derived from an EMBL/GenBank/DDBJ whole genome shotgun (WGS) entry which is preliminary data.</text>
</comment>
<proteinExistence type="inferred from homology"/>
<reference evidence="4 5" key="1">
    <citation type="submission" date="2016-05" db="EMBL/GenBank/DDBJ databases">
        <title>Comparative genomics of biotechnologically important yeasts.</title>
        <authorList>
            <consortium name="DOE Joint Genome Institute"/>
            <person name="Riley R."/>
            <person name="Haridas S."/>
            <person name="Wolfe K.H."/>
            <person name="Lopes M.R."/>
            <person name="Hittinger C.T."/>
            <person name="Goker M."/>
            <person name="Salamov A."/>
            <person name="Wisecaver J."/>
            <person name="Long T.M."/>
            <person name="Aerts A.L."/>
            <person name="Barry K."/>
            <person name="Choi C."/>
            <person name="Clum A."/>
            <person name="Coughlan A.Y."/>
            <person name="Deshpande S."/>
            <person name="Douglass A.P."/>
            <person name="Hanson S.J."/>
            <person name="Klenk H.-P."/>
            <person name="LaButti K."/>
            <person name="Lapidus A."/>
            <person name="Lindquist E."/>
            <person name="Lipzen A."/>
            <person name="Meier-kolthoff J.P."/>
            <person name="Ohm R.A."/>
            <person name="Otillar R.P."/>
            <person name="Pangilinan J."/>
            <person name="Peng Y."/>
            <person name="Rokas A."/>
            <person name="Rosa C.A."/>
            <person name="Scheuner C."/>
            <person name="Sibirny A.A."/>
            <person name="Slot J.C."/>
            <person name="Stielow J.B."/>
            <person name="Sun H."/>
            <person name="Kurtzman C.P."/>
            <person name="Blackwell M."/>
            <person name="Grigoriev I.V."/>
            <person name="Jeffries T.W."/>
        </authorList>
    </citation>
    <scope>NUCLEOTIDE SEQUENCE [LARGE SCALE GENOMIC DNA]</scope>
    <source>
        <strain evidence="4 5">NRRL YB-4993</strain>
    </source>
</reference>
<feature type="compositionally biased region" description="Basic and acidic residues" evidence="2">
    <location>
        <begin position="198"/>
        <end position="209"/>
    </location>
</feature>
<keyword evidence="5" id="KW-1185">Reference proteome</keyword>